<dbReference type="CDD" id="cd22744">
    <property type="entry name" value="OTU"/>
    <property type="match status" value="1"/>
</dbReference>
<dbReference type="EMBL" id="MN739410">
    <property type="protein sequence ID" value="QHT03347.1"/>
    <property type="molecule type" value="Genomic_DNA"/>
</dbReference>
<keyword evidence="1" id="KW-0175">Coiled coil</keyword>
<accession>A0A6C0CGG9</accession>
<evidence type="ECO:0000256" key="2">
    <source>
        <dbReference type="SAM" id="MobiDB-lite"/>
    </source>
</evidence>
<dbReference type="AlphaFoldDB" id="A0A6C0CGG9"/>
<dbReference type="Pfam" id="PF02338">
    <property type="entry name" value="OTU"/>
    <property type="match status" value="1"/>
</dbReference>
<feature type="domain" description="OTU" evidence="3">
    <location>
        <begin position="24"/>
        <end position="158"/>
    </location>
</feature>
<sequence length="547" mass="61320">MAEQASRLEWVAQHSAAAAQSSGFMLGKTPGNGNCLFGAVASALAGSDLPSAERERQEADLRARAVAYIADPQNIETFRGVEVEPEGITGYVQKMSQDGEYGGDFEIAALEGVLGRCINVWQPRTGGTDLEPARETPRTGCLNLFFNGINHFDPLYGSGPAVGGKRKWPFYGRRTTQRQSGGEVTPEQKQKLIELYELFKQVVGDKKFITDDEYILLDNKRQELGLSLKVLSHLMKSKQVKVRNKQPDPEKDNPFTNADDTVRASPEKVAEKIFTENARVQADIDADAKYKKDLKTFQSAQPKWAKYKAELDTWTKARAVFDTCYMKYRAVRDKWLQERQDWADKLIKVAEALSSDQILRLQSRGVGSSLMLDEARKLMIDADAQQRIVMESKTDLQFTLASSSDADIAKAVGFYEAELQKLKTCISKGKEDAIAEYDKDLAEIEKRKRDITAKTFEVKAPQENQQQQGNTYYLKSMTKTQLTAEITKLNLEKAGIKPNPGQNTLSGKQNKRIASIDTKIKFANTRLNDSTTPAGGNRRMTMRRRRV</sequence>
<name>A0A6C0CGG9_9ZZZZ</name>
<organism evidence="4">
    <name type="scientific">viral metagenome</name>
    <dbReference type="NCBI Taxonomy" id="1070528"/>
    <lineage>
        <taxon>unclassified sequences</taxon>
        <taxon>metagenomes</taxon>
        <taxon>organismal metagenomes</taxon>
    </lineage>
</organism>
<dbReference type="SUPFAM" id="SSF54001">
    <property type="entry name" value="Cysteine proteinases"/>
    <property type="match status" value="1"/>
</dbReference>
<proteinExistence type="predicted"/>
<feature type="region of interest" description="Disordered" evidence="2">
    <location>
        <begin position="527"/>
        <end position="547"/>
    </location>
</feature>
<feature type="coiled-coil region" evidence="1">
    <location>
        <begin position="427"/>
        <end position="454"/>
    </location>
</feature>
<protein>
    <recommendedName>
        <fullName evidence="3">OTU domain-containing protein</fullName>
    </recommendedName>
</protein>
<dbReference type="PROSITE" id="PS50802">
    <property type="entry name" value="OTU"/>
    <property type="match status" value="1"/>
</dbReference>
<dbReference type="InterPro" id="IPR038765">
    <property type="entry name" value="Papain-like_cys_pep_sf"/>
</dbReference>
<reference evidence="4" key="1">
    <citation type="journal article" date="2020" name="Nature">
        <title>Giant virus diversity and host interactions through global metagenomics.</title>
        <authorList>
            <person name="Schulz F."/>
            <person name="Roux S."/>
            <person name="Paez-Espino D."/>
            <person name="Jungbluth S."/>
            <person name="Walsh D.A."/>
            <person name="Denef V.J."/>
            <person name="McMahon K.D."/>
            <person name="Konstantinidis K.T."/>
            <person name="Eloe-Fadrosh E.A."/>
            <person name="Kyrpides N.C."/>
            <person name="Woyke T."/>
        </authorList>
    </citation>
    <scope>NUCLEOTIDE SEQUENCE</scope>
    <source>
        <strain evidence="4">GVMAG-M-3300020728-1</strain>
    </source>
</reference>
<evidence type="ECO:0000313" key="4">
    <source>
        <dbReference type="EMBL" id="QHT03347.1"/>
    </source>
</evidence>
<evidence type="ECO:0000259" key="3">
    <source>
        <dbReference type="PROSITE" id="PS50802"/>
    </source>
</evidence>
<dbReference type="InterPro" id="IPR003323">
    <property type="entry name" value="OTU_dom"/>
</dbReference>
<dbReference type="Gene3D" id="3.90.70.80">
    <property type="match status" value="1"/>
</dbReference>
<evidence type="ECO:0000256" key="1">
    <source>
        <dbReference type="SAM" id="Coils"/>
    </source>
</evidence>
<feature type="region of interest" description="Disordered" evidence="2">
    <location>
        <begin position="242"/>
        <end position="262"/>
    </location>
</feature>